<feature type="transmembrane region" description="Helical" evidence="1">
    <location>
        <begin position="166"/>
        <end position="187"/>
    </location>
</feature>
<accession>A0ABW3DQJ1</accession>
<proteinExistence type="predicted"/>
<comment type="caution">
    <text evidence="2">The sequence shown here is derived from an EMBL/GenBank/DDBJ whole genome shotgun (WGS) entry which is preliminary data.</text>
</comment>
<dbReference type="EMBL" id="JBHTHX010000322">
    <property type="protein sequence ID" value="MFD0885267.1"/>
    <property type="molecule type" value="Genomic_DNA"/>
</dbReference>
<protein>
    <recommendedName>
        <fullName evidence="4">ABC transporter permease</fullName>
    </recommendedName>
</protein>
<keyword evidence="1" id="KW-0472">Membrane</keyword>
<evidence type="ECO:0000313" key="3">
    <source>
        <dbReference type="Proteomes" id="UP001597024"/>
    </source>
</evidence>
<feature type="non-terminal residue" evidence="2">
    <location>
        <position position="1"/>
    </location>
</feature>
<evidence type="ECO:0008006" key="4">
    <source>
        <dbReference type="Google" id="ProtNLM"/>
    </source>
</evidence>
<keyword evidence="1" id="KW-1133">Transmembrane helix</keyword>
<feature type="transmembrane region" description="Helical" evidence="1">
    <location>
        <begin position="58"/>
        <end position="82"/>
    </location>
</feature>
<keyword evidence="1" id="KW-0812">Transmembrane</keyword>
<reference evidence="3" key="1">
    <citation type="journal article" date="2019" name="Int. J. Syst. Evol. Microbiol.">
        <title>The Global Catalogue of Microorganisms (GCM) 10K type strain sequencing project: providing services to taxonomists for standard genome sequencing and annotation.</title>
        <authorList>
            <consortium name="The Broad Institute Genomics Platform"/>
            <consortium name="The Broad Institute Genome Sequencing Center for Infectious Disease"/>
            <person name="Wu L."/>
            <person name="Ma J."/>
        </authorList>
    </citation>
    <scope>NUCLEOTIDE SEQUENCE [LARGE SCALE GENOMIC DNA]</scope>
    <source>
        <strain evidence="3">CCUG 62974</strain>
    </source>
</reference>
<feature type="transmembrane region" description="Helical" evidence="1">
    <location>
        <begin position="12"/>
        <end position="37"/>
    </location>
</feature>
<name>A0ABW3DQJ1_9ACTN</name>
<evidence type="ECO:0000256" key="1">
    <source>
        <dbReference type="SAM" id="Phobius"/>
    </source>
</evidence>
<feature type="transmembrane region" description="Helical" evidence="1">
    <location>
        <begin position="94"/>
        <end position="111"/>
    </location>
</feature>
<dbReference type="Proteomes" id="UP001597024">
    <property type="component" value="Unassembled WGS sequence"/>
</dbReference>
<organism evidence="2 3">
    <name type="scientific">Streptosporangium algeriense</name>
    <dbReference type="NCBI Taxonomy" id="1682748"/>
    <lineage>
        <taxon>Bacteria</taxon>
        <taxon>Bacillati</taxon>
        <taxon>Actinomycetota</taxon>
        <taxon>Actinomycetes</taxon>
        <taxon>Streptosporangiales</taxon>
        <taxon>Streptosporangiaceae</taxon>
        <taxon>Streptosporangium</taxon>
    </lineage>
</organism>
<keyword evidence="3" id="KW-1185">Reference proteome</keyword>
<gene>
    <name evidence="2" type="ORF">ACFQ08_11995</name>
</gene>
<feature type="transmembrane region" description="Helical" evidence="1">
    <location>
        <begin position="118"/>
        <end position="140"/>
    </location>
</feature>
<evidence type="ECO:0000313" key="2">
    <source>
        <dbReference type="EMBL" id="MFD0885267.1"/>
    </source>
</evidence>
<sequence length="191" mass="19736">DTVRVAAQGGQVAIAQLGTVMLAPVYAFVAVPVFAAGREYGGQLRVSLIATPDRNRFFLAKLLTSAGTAVVAALTVLLPGLLVRHAVDALPAEVTVYLLLGLVGYGFAVLARTVVPPLAVLFILPILVSPMLAGLLPGLVRLLPHEAALSFLGAPTSPVPALSRPAGFAVLLAWAVVFVGAAWVATLRRDS</sequence>